<name>W5N9M9_LEPOC</name>
<dbReference type="SUPFAM" id="SSF82671">
    <property type="entry name" value="SEA domain"/>
    <property type="match status" value="1"/>
</dbReference>
<proteinExistence type="predicted"/>
<sequence length="508" mass="56352">MAPRSHRAQIFFYLLLWVVEIFPKTADSTHVATSILYTSDATSSTDTQPTVTPFPGTTTDVSSFTETQTTVTLSPGTTSDVTSSPDTQTTLSASPHTTLYPSHTTTHVTFSTVRPTTEEPTTPGKPEEHTTPNVCNNGGTYVNNMCVCHPNFEGKFCDVLAGTVSVDTYERTANVTVKIDQNYTQELSNPSSLEYSTFVNNFTKQMDNVYKNIRTYKGVEILKISKGSIVVDYEVILEIKNGNDADEVYQEALAEVETALEKAKNCTGQVNCLTFTIKNYTVSNSTLNENAVCAKVIPEGFNTYYTAYTIDSKIVCISQCDSRHNERKSCNLGTCQVTRAGPTCFCLHTSSEWYMGSDCSLPVSKAGFYAGVGILAVVIVVTVITLSTFLVLGKKKEIRNQDRKNSMVNQWLDDDFEWPPLNRTDKPAAESYSALYGKSQDLPYNAQSSTIFRNPSSYFADSSVPRYPCPPYSREERRPMQQNIQLNNLSPPVSVRIGWPHIRTSFES</sequence>
<organism evidence="5 6">
    <name type="scientific">Lepisosteus oculatus</name>
    <name type="common">Spotted gar</name>
    <dbReference type="NCBI Taxonomy" id="7918"/>
    <lineage>
        <taxon>Eukaryota</taxon>
        <taxon>Metazoa</taxon>
        <taxon>Chordata</taxon>
        <taxon>Craniata</taxon>
        <taxon>Vertebrata</taxon>
        <taxon>Euteleostomi</taxon>
        <taxon>Actinopterygii</taxon>
        <taxon>Neopterygii</taxon>
        <taxon>Holostei</taxon>
        <taxon>Semionotiformes</taxon>
        <taxon>Lepisosteidae</taxon>
        <taxon>Lepisosteus</taxon>
    </lineage>
</organism>
<feature type="domain" description="SEA" evidence="4">
    <location>
        <begin position="167"/>
        <end position="289"/>
    </location>
</feature>
<dbReference type="InterPro" id="IPR036364">
    <property type="entry name" value="SEA_dom_sf"/>
</dbReference>
<protein>
    <submittedName>
        <fullName evidence="5">Mucin-3B-like</fullName>
    </submittedName>
</protein>
<dbReference type="Pfam" id="PF01390">
    <property type="entry name" value="SEA"/>
    <property type="match status" value="1"/>
</dbReference>
<dbReference type="Gene3D" id="3.30.70.960">
    <property type="entry name" value="SEA domain"/>
    <property type="match status" value="1"/>
</dbReference>
<dbReference type="Gene3D" id="2.10.25.10">
    <property type="entry name" value="Laminin"/>
    <property type="match status" value="1"/>
</dbReference>
<dbReference type="PANTHER" id="PTHR37999:SF2">
    <property type="entry name" value="MUCIN-17"/>
    <property type="match status" value="1"/>
</dbReference>
<dbReference type="STRING" id="7918.ENSLOCP00000017338"/>
<feature type="compositionally biased region" description="Low complexity" evidence="1">
    <location>
        <begin position="101"/>
        <end position="124"/>
    </location>
</feature>
<evidence type="ECO:0000256" key="1">
    <source>
        <dbReference type="SAM" id="MobiDB-lite"/>
    </source>
</evidence>
<dbReference type="Bgee" id="ENSLOCG00000014069">
    <property type="expression patterns" value="Expressed in intestine and 2 other cell types or tissues"/>
</dbReference>
<reference evidence="6" key="1">
    <citation type="submission" date="2011-12" db="EMBL/GenBank/DDBJ databases">
        <title>The Draft Genome of Lepisosteus oculatus.</title>
        <authorList>
            <consortium name="The Broad Institute Genome Assembly &amp; Analysis Group"/>
            <consortium name="Computational R&amp;D Group"/>
            <consortium name="and Sequencing Platform"/>
            <person name="Di Palma F."/>
            <person name="Alfoldi J."/>
            <person name="Johnson J."/>
            <person name="Berlin A."/>
            <person name="Gnerre S."/>
            <person name="Jaffe D."/>
            <person name="MacCallum I."/>
            <person name="Young S."/>
            <person name="Walker B.J."/>
            <person name="Lander E.S."/>
            <person name="Lindblad-Toh K."/>
        </authorList>
    </citation>
    <scope>NUCLEOTIDE SEQUENCE [LARGE SCALE GENOMIC DNA]</scope>
</reference>
<dbReference type="EMBL" id="AHAT01029615">
    <property type="status" value="NOT_ANNOTATED_CDS"/>
    <property type="molecule type" value="Genomic_DNA"/>
</dbReference>
<dbReference type="PANTHER" id="PTHR37999">
    <property type="entry name" value="MUCIN-17"/>
    <property type="match status" value="1"/>
</dbReference>
<keyword evidence="2" id="KW-0472">Membrane</keyword>
<dbReference type="InterPro" id="IPR000082">
    <property type="entry name" value="SEA_dom"/>
</dbReference>
<feature type="transmembrane region" description="Helical" evidence="2">
    <location>
        <begin position="368"/>
        <end position="393"/>
    </location>
</feature>
<keyword evidence="2" id="KW-0812">Transmembrane</keyword>
<feature type="region of interest" description="Disordered" evidence="1">
    <location>
        <begin position="41"/>
        <end position="131"/>
    </location>
</feature>
<dbReference type="EMBL" id="AHAT01029616">
    <property type="status" value="NOT_ANNOTATED_CDS"/>
    <property type="molecule type" value="Genomic_DNA"/>
</dbReference>
<feature type="compositionally biased region" description="Polar residues" evidence="1">
    <location>
        <begin position="41"/>
        <end position="100"/>
    </location>
</feature>
<feature type="chain" id="PRO_5004867248" evidence="3">
    <location>
        <begin position="29"/>
        <end position="508"/>
    </location>
</feature>
<reference evidence="5" key="2">
    <citation type="submission" date="2025-08" db="UniProtKB">
        <authorList>
            <consortium name="Ensembl"/>
        </authorList>
    </citation>
    <scope>IDENTIFICATION</scope>
</reference>
<evidence type="ECO:0000256" key="2">
    <source>
        <dbReference type="SAM" id="Phobius"/>
    </source>
</evidence>
<evidence type="ECO:0000313" key="6">
    <source>
        <dbReference type="Proteomes" id="UP000018468"/>
    </source>
</evidence>
<dbReference type="EMBL" id="AHAT01029614">
    <property type="status" value="NOT_ANNOTATED_CDS"/>
    <property type="molecule type" value="Genomic_DNA"/>
</dbReference>
<dbReference type="Proteomes" id="UP000018468">
    <property type="component" value="Linkage group LG2"/>
</dbReference>
<dbReference type="HOGENOM" id="CLU_536305_0_0_1"/>
<reference evidence="5" key="3">
    <citation type="submission" date="2025-09" db="UniProtKB">
        <authorList>
            <consortium name="Ensembl"/>
        </authorList>
    </citation>
    <scope>IDENTIFICATION</scope>
</reference>
<dbReference type="PROSITE" id="PS50024">
    <property type="entry name" value="SEA"/>
    <property type="match status" value="1"/>
</dbReference>
<keyword evidence="6" id="KW-1185">Reference proteome</keyword>
<dbReference type="SMART" id="SM00200">
    <property type="entry name" value="SEA"/>
    <property type="match status" value="1"/>
</dbReference>
<dbReference type="Ensembl" id="ENSLOCT00000017369.1">
    <property type="protein sequence ID" value="ENSLOCP00000017338.1"/>
    <property type="gene ID" value="ENSLOCG00000014069.1"/>
</dbReference>
<keyword evidence="2" id="KW-1133">Transmembrane helix</keyword>
<accession>W5N9M9</accession>
<keyword evidence="3" id="KW-0732">Signal</keyword>
<evidence type="ECO:0000259" key="4">
    <source>
        <dbReference type="PROSITE" id="PS50024"/>
    </source>
</evidence>
<dbReference type="AlphaFoldDB" id="W5N9M9"/>
<evidence type="ECO:0000313" key="5">
    <source>
        <dbReference type="Ensembl" id="ENSLOCP00000017338.1"/>
    </source>
</evidence>
<dbReference type="eggNOG" id="ENOG502S5I0">
    <property type="taxonomic scope" value="Eukaryota"/>
</dbReference>
<dbReference type="GeneTree" id="ENSGT00940000154419"/>
<dbReference type="InParanoid" id="W5N9M9"/>
<feature type="signal peptide" evidence="3">
    <location>
        <begin position="1"/>
        <end position="28"/>
    </location>
</feature>
<dbReference type="InterPro" id="IPR053311">
    <property type="entry name" value="Mucosal_Integrity_Assoc"/>
</dbReference>
<evidence type="ECO:0000256" key="3">
    <source>
        <dbReference type="SAM" id="SignalP"/>
    </source>
</evidence>
<dbReference type="OMA" id="IMATINV"/>